<feature type="transmembrane region" description="Helical" evidence="10">
    <location>
        <begin position="122"/>
        <end position="146"/>
    </location>
</feature>
<evidence type="ECO:0000256" key="6">
    <source>
        <dbReference type="ARBA" id="ARBA00023002"/>
    </source>
</evidence>
<accession>A0A8H4XMB4</accession>
<dbReference type="GO" id="GO:0015677">
    <property type="term" value="P:copper ion import"/>
    <property type="evidence" value="ECO:0007669"/>
    <property type="project" value="TreeGrafter"/>
</dbReference>
<feature type="domain" description="Ferric oxidoreductase" evidence="11">
    <location>
        <begin position="120"/>
        <end position="234"/>
    </location>
</feature>
<dbReference type="AlphaFoldDB" id="A0A8H4XMB4"/>
<evidence type="ECO:0000259" key="12">
    <source>
        <dbReference type="Pfam" id="PF08022"/>
    </source>
</evidence>
<protein>
    <recommendedName>
        <fullName evidence="16">FAD-binding FR-type domain-containing protein</fullName>
    </recommendedName>
</protein>
<comment type="subcellular location">
    <subcellularLocation>
        <location evidence="1">Membrane</location>
        <topology evidence="1">Multi-pass membrane protein</topology>
    </subcellularLocation>
</comment>
<evidence type="ECO:0000256" key="3">
    <source>
        <dbReference type="ARBA" id="ARBA00022692"/>
    </source>
</evidence>
<comment type="caution">
    <text evidence="14">The sequence shown here is derived from an EMBL/GenBank/DDBJ whole genome shotgun (WGS) entry which is preliminary data.</text>
</comment>
<keyword evidence="6" id="KW-0560">Oxidoreductase</keyword>
<keyword evidence="15" id="KW-1185">Reference proteome</keyword>
<organism evidence="14 15">
    <name type="scientific">Fusarium zealandicum</name>
    <dbReference type="NCBI Taxonomy" id="1053134"/>
    <lineage>
        <taxon>Eukaryota</taxon>
        <taxon>Fungi</taxon>
        <taxon>Dikarya</taxon>
        <taxon>Ascomycota</taxon>
        <taxon>Pezizomycotina</taxon>
        <taxon>Sordariomycetes</taxon>
        <taxon>Hypocreomycetidae</taxon>
        <taxon>Hypocreales</taxon>
        <taxon>Nectriaceae</taxon>
        <taxon>Fusarium</taxon>
        <taxon>Fusarium staphyleae species complex</taxon>
    </lineage>
</organism>
<keyword evidence="8 10" id="KW-0472">Membrane</keyword>
<name>A0A8H4XMB4_9HYPO</name>
<dbReference type="SFLD" id="SFLDG01168">
    <property type="entry name" value="Ferric_reductase_subgroup_(FRE"/>
    <property type="match status" value="1"/>
</dbReference>
<evidence type="ECO:0000256" key="10">
    <source>
        <dbReference type="SAM" id="Phobius"/>
    </source>
</evidence>
<feature type="transmembrane region" description="Helical" evidence="10">
    <location>
        <begin position="193"/>
        <end position="212"/>
    </location>
</feature>
<dbReference type="GO" id="GO:0006826">
    <property type="term" value="P:iron ion transport"/>
    <property type="evidence" value="ECO:0007669"/>
    <property type="project" value="TreeGrafter"/>
</dbReference>
<evidence type="ECO:0000256" key="8">
    <source>
        <dbReference type="ARBA" id="ARBA00023136"/>
    </source>
</evidence>
<sequence length="576" mass="62741">MAGGSPYADPAFLAKLARRTRMNYESMAVFAGAITGLFCLFTISHLVRRVGAELGASRRPNIVTAFFRNIRAASLQEFLGLPSGTHLIIITAYLAINLIITFTNLDNTNMPLLSNLASRTGWMAIANLLVVIFLSLKNTPLAILTASSYERLNIFHRVAGYTTLVFVIVHSCSYAALFGSQGAIKRLTERDEIFGMVASGSFLVLVFAGAVVRTWWYELFYYLHVTFWLLAIIMTGLHQPEPSKKIIYATCVAAGIWGLERLIRLIRLAVNSTNNSATLTPLPNGGTRVKLAKSPLGSASGKHGFLWIPAIRAAETHPFTMVATDPLEFVVAAHDGFTQTLHKYAEQNPGTQLKASVEGPYGAFPDAREYDKVVLVAGGSGASFTVGAALDMLKKLRDDEEKEVLFIWMIKNQTYLPWFSHHLKTLQGDRRVKVKVYVTRASAAEIGTQSPPLPSDSSLSGTLVGSHPEKEPLPQLTVTRLSLDTEKEGFSSPVESPVSPSIESKSEPTSDIPIMYGRPDVAFLVCEAVQGVSADKRVLVMGCGPRTLISTVRNSTAGCIADNGPSVELHCEQFGW</sequence>
<evidence type="ECO:0000313" key="14">
    <source>
        <dbReference type="EMBL" id="KAF4979832.1"/>
    </source>
</evidence>
<reference evidence="14" key="1">
    <citation type="journal article" date="2020" name="BMC Genomics">
        <title>Correction to: Identification and distribution of gene clusters required for synthesis of sphingolipid metabolism inhibitors in diverse species of the filamentous fungus Fusarium.</title>
        <authorList>
            <person name="Kim H.S."/>
            <person name="Lohmar J.M."/>
            <person name="Busman M."/>
            <person name="Brown D.W."/>
            <person name="Naumann T.A."/>
            <person name="Divon H.H."/>
            <person name="Lysoe E."/>
            <person name="Uhlig S."/>
            <person name="Proctor R.H."/>
        </authorList>
    </citation>
    <scope>NUCLEOTIDE SEQUENCE</scope>
    <source>
        <strain evidence="14">NRRL 22465</strain>
    </source>
</reference>
<dbReference type="Pfam" id="PF08030">
    <property type="entry name" value="NAD_binding_6"/>
    <property type="match status" value="1"/>
</dbReference>
<dbReference type="OrthoDB" id="10006946at2759"/>
<keyword evidence="4" id="KW-0249">Electron transport</keyword>
<feature type="domain" description="Ferric reductase NAD binding" evidence="13">
    <location>
        <begin position="370"/>
        <end position="556"/>
    </location>
</feature>
<dbReference type="Gene3D" id="3.40.50.80">
    <property type="entry name" value="Nucleotide-binding domain of ferredoxin-NADP reductase (FNR) module"/>
    <property type="match status" value="1"/>
</dbReference>
<evidence type="ECO:0008006" key="16">
    <source>
        <dbReference type="Google" id="ProtNLM"/>
    </source>
</evidence>
<keyword evidence="3 10" id="KW-0812">Transmembrane</keyword>
<dbReference type="CDD" id="cd06186">
    <property type="entry name" value="NOX_Duox_like_FAD_NADP"/>
    <property type="match status" value="1"/>
</dbReference>
<feature type="transmembrane region" description="Helical" evidence="10">
    <location>
        <begin position="27"/>
        <end position="47"/>
    </location>
</feature>
<dbReference type="SUPFAM" id="SSF52343">
    <property type="entry name" value="Ferredoxin reductase-like, C-terminal NADP-linked domain"/>
    <property type="match status" value="1"/>
</dbReference>
<gene>
    <name evidence="14" type="ORF">FZEAL_4048</name>
</gene>
<evidence type="ECO:0000259" key="11">
    <source>
        <dbReference type="Pfam" id="PF01794"/>
    </source>
</evidence>
<dbReference type="SFLD" id="SFLDS00052">
    <property type="entry name" value="Ferric_Reductase_Domain"/>
    <property type="match status" value="1"/>
</dbReference>
<dbReference type="Pfam" id="PF08022">
    <property type="entry name" value="FAD_binding_8"/>
    <property type="match status" value="1"/>
</dbReference>
<reference evidence="14" key="2">
    <citation type="submission" date="2020-05" db="EMBL/GenBank/DDBJ databases">
        <authorList>
            <person name="Kim H.-S."/>
            <person name="Proctor R.H."/>
            <person name="Brown D.W."/>
        </authorList>
    </citation>
    <scope>NUCLEOTIDE SEQUENCE</scope>
    <source>
        <strain evidence="14">NRRL 22465</strain>
    </source>
</reference>
<keyword evidence="5 10" id="KW-1133">Transmembrane helix</keyword>
<evidence type="ECO:0000256" key="7">
    <source>
        <dbReference type="ARBA" id="ARBA00023065"/>
    </source>
</evidence>
<feature type="compositionally biased region" description="Low complexity" evidence="9">
    <location>
        <begin position="491"/>
        <end position="503"/>
    </location>
</feature>
<dbReference type="InterPro" id="IPR039261">
    <property type="entry name" value="FNR_nucleotide-bd"/>
</dbReference>
<keyword evidence="7" id="KW-0406">Ion transport</keyword>
<dbReference type="EMBL" id="JABEYC010000274">
    <property type="protein sequence ID" value="KAF4979832.1"/>
    <property type="molecule type" value="Genomic_DNA"/>
</dbReference>
<dbReference type="GO" id="GO:0000293">
    <property type="term" value="F:ferric-chelate reductase activity"/>
    <property type="evidence" value="ECO:0007669"/>
    <property type="project" value="UniProtKB-ARBA"/>
</dbReference>
<dbReference type="Pfam" id="PF01794">
    <property type="entry name" value="Ferric_reduct"/>
    <property type="match status" value="1"/>
</dbReference>
<dbReference type="PANTHER" id="PTHR32361">
    <property type="entry name" value="FERRIC/CUPRIC REDUCTASE TRANSMEMBRANE COMPONENT"/>
    <property type="match status" value="1"/>
</dbReference>
<feature type="transmembrane region" description="Helical" evidence="10">
    <location>
        <begin position="158"/>
        <end position="178"/>
    </location>
</feature>
<dbReference type="PANTHER" id="PTHR32361:SF9">
    <property type="entry name" value="FERRIC REDUCTASE TRANSMEMBRANE COMPONENT 3-RELATED"/>
    <property type="match status" value="1"/>
</dbReference>
<keyword evidence="2" id="KW-0813">Transport</keyword>
<proteinExistence type="predicted"/>
<evidence type="ECO:0000256" key="1">
    <source>
        <dbReference type="ARBA" id="ARBA00004141"/>
    </source>
</evidence>
<feature type="region of interest" description="Disordered" evidence="9">
    <location>
        <begin position="447"/>
        <end position="471"/>
    </location>
</feature>
<feature type="region of interest" description="Disordered" evidence="9">
    <location>
        <begin position="488"/>
        <end position="509"/>
    </location>
</feature>
<dbReference type="Proteomes" id="UP000635477">
    <property type="component" value="Unassembled WGS sequence"/>
</dbReference>
<evidence type="ECO:0000256" key="9">
    <source>
        <dbReference type="SAM" id="MobiDB-lite"/>
    </source>
</evidence>
<evidence type="ECO:0000313" key="15">
    <source>
        <dbReference type="Proteomes" id="UP000635477"/>
    </source>
</evidence>
<evidence type="ECO:0000256" key="2">
    <source>
        <dbReference type="ARBA" id="ARBA00022448"/>
    </source>
</evidence>
<dbReference type="InterPro" id="IPR013121">
    <property type="entry name" value="Fe_red_NAD-bd_6"/>
</dbReference>
<feature type="transmembrane region" description="Helical" evidence="10">
    <location>
        <begin position="78"/>
        <end position="102"/>
    </location>
</feature>
<feature type="transmembrane region" description="Helical" evidence="10">
    <location>
        <begin position="219"/>
        <end position="240"/>
    </location>
</feature>
<evidence type="ECO:0000256" key="4">
    <source>
        <dbReference type="ARBA" id="ARBA00022982"/>
    </source>
</evidence>
<dbReference type="InterPro" id="IPR013130">
    <property type="entry name" value="Fe3_Rdtase_TM_dom"/>
</dbReference>
<dbReference type="GO" id="GO:0005886">
    <property type="term" value="C:plasma membrane"/>
    <property type="evidence" value="ECO:0007669"/>
    <property type="project" value="TreeGrafter"/>
</dbReference>
<evidence type="ECO:0000256" key="5">
    <source>
        <dbReference type="ARBA" id="ARBA00022989"/>
    </source>
</evidence>
<dbReference type="InterPro" id="IPR051410">
    <property type="entry name" value="Ferric/Cupric_Reductase"/>
</dbReference>
<dbReference type="InterPro" id="IPR013112">
    <property type="entry name" value="FAD-bd_8"/>
</dbReference>
<feature type="domain" description="FAD-binding 8" evidence="12">
    <location>
        <begin position="290"/>
        <end position="363"/>
    </location>
</feature>
<evidence type="ECO:0000259" key="13">
    <source>
        <dbReference type="Pfam" id="PF08030"/>
    </source>
</evidence>
<dbReference type="GO" id="GO:0006879">
    <property type="term" value="P:intracellular iron ion homeostasis"/>
    <property type="evidence" value="ECO:0007669"/>
    <property type="project" value="TreeGrafter"/>
</dbReference>